<feature type="transmembrane region" description="Helical" evidence="6">
    <location>
        <begin position="721"/>
        <end position="741"/>
    </location>
</feature>
<dbReference type="PANTHER" id="PTHR45981">
    <property type="entry name" value="LD02310P"/>
    <property type="match status" value="1"/>
</dbReference>
<keyword evidence="6" id="KW-0472">Membrane</keyword>
<evidence type="ECO:0000313" key="7">
    <source>
        <dbReference type="EMBL" id="CRG99067.1"/>
    </source>
</evidence>
<name>A0A1J1H2C6_PLARL</name>
<dbReference type="VEuPathDB" id="PlasmoDB:PRELSG_0604200"/>
<evidence type="ECO:0000256" key="3">
    <source>
        <dbReference type="ARBA" id="ARBA00004656"/>
    </source>
</evidence>
<feature type="compositionally biased region" description="Basic and acidic residues" evidence="5">
    <location>
        <begin position="1112"/>
        <end position="1139"/>
    </location>
</feature>
<keyword evidence="6" id="KW-0812">Transmembrane</keyword>
<feature type="region of interest" description="Disordered" evidence="5">
    <location>
        <begin position="891"/>
        <end position="972"/>
    </location>
</feature>
<evidence type="ECO:0000256" key="6">
    <source>
        <dbReference type="SAM" id="Phobius"/>
    </source>
</evidence>
<dbReference type="GO" id="GO:0005768">
    <property type="term" value="C:endosome"/>
    <property type="evidence" value="ECO:0007669"/>
    <property type="project" value="UniProtKB-SubCell"/>
</dbReference>
<accession>A0A1J1H2C6</accession>
<feature type="transmembrane region" description="Helical" evidence="6">
    <location>
        <begin position="1403"/>
        <end position="1430"/>
    </location>
</feature>
<evidence type="ECO:0000256" key="1">
    <source>
        <dbReference type="ARBA" id="ARBA00004127"/>
    </source>
</evidence>
<feature type="compositionally biased region" description="Polar residues" evidence="5">
    <location>
        <begin position="1150"/>
        <end position="1164"/>
    </location>
</feature>
<sequence length="1761" mass="213559">MEEIKQQKKILIAENLKENKEKRILKKFDETKSKWDKQSKLIKEKTKKKETLADQGDKYREKNELNILIDYLNKEEKKKNNWTENLRYGCEKIKFKESVIKIDLNNKISKNNKKLFDKVFEKNDGKKELNQEYYKKNKDIKKEENEKIIIEKIKNNLEFVLSNFAIPLDNSFCIKGDKIEINKLCEENNLQINEEKQLTDNEINDKKEVTHIKYDNLNIDNVDNIPNNKEYLKVSCSVIEIKNFGTEVINKCITLTNCSSSIIIYQITFKKNIKLKNEVIHLKDAIYFDNEKNYNIFISPNTGYINPKEKIKINFSFIFYYFVNSFGCFTIKYLCNNKIFKKYIFLDVNSFYNITELKKKIKKKIQIENYNKDEANLKNPIEGLDIRKLCKTINFINFNYHLNLNERNIIYFFKIIEEINYNFFTKLKCLIKEEITDYSDKNCNNNNEKIKNKSSDDIEENNASNLKRTEKNLHDNNVFFQNKSEVILVCEKHNYFRKNKKHFNLKNCLNSFFIYMKFKLSFFFNNYSSCYDLNFFKSHFLMDKSTFLFNHLNLNTLINNMKKTYYKEDEKKIELYDKEEFKKFDKPGIESIYNFFINIYEKINYKKENFFHIFTLNIHEYITELINSYKNLKKNYKISKNVIFLKKEICNKQVFQNLKDNDINQKKNKVSKIEEKEFHDFLVSIRNNYHINMLHIFPNIIINNYLNFFINFVYLQNKLNISPTFYFFYYFQILNFIKNLFIKKKNTFYKGTEQNVIIEINNKLLFEILTYIYTIYKNKENNNKINEIKESVVFLFSSIFLYVRQNIKNLYIFFDAHNFYNIINQEKNNLFQEEFCKNVFFLFLFPYLRNFISQISNFKYELYFLKNYDDIMQFCENYICNEKFEKEERGEKEEKEEKVEKEEKEEKEEKVEKEEKEEKEEKVEKEEKEEKEEKVEKEEKEEKEEKVEKEEKEEKENTRADKDSKNEYRDENEKVGTYTNKFSNFDTVKSINLNNPEENKINFFDNFHINSEYIYEKKENLKEINEIKEMKNSNKNENGNIFFISDKKMFSKIVYEYYFEDLKKKTELNLLFLKKIYNNKIKKNEEEKGENSVIISVTGEEKIKKKKKKKGKEKEKEKEKENLHNNECDNREEQNTEKEKKKKKKKERGNNNSSFIKSKNGEQNLQKDNKKENKEFIQYYFIKIFEILNVNTYIIDDKKMLSNIRSINFCSRINIKTGPLLNKKIYSILFIFNLISVEHLNHLYKNLKSPNYYLYSDYIEYNRKTILILFKEIIQYFDLQNNMNKNNFLMKLPLDTNFDFLFIQLKNMIEDKQKICIEEKYDKKENEEDNYDKEKISVKDDEQNWTTEFFIIHFNKKKEEFIQILKNNIKREELKYICIISPNIKNSFLNFSNLKKIIEWIKLLNMLIFFNISDVYICGDLLFIFLFFIYDNHIIKGKLCKNKNDIYIKLDTNKSIKRKNNYVEMESMYNTNNSDNIYLQIFDIHNFPHNLLLLLKISIFNILNLYKTYNINIHFPFDIYIKSDKILNNSSFSMYCLLPYKNYTSMINSAKKNFLNKYKNKISKMSFFENKQQSPYVNNLININPNEKKNNEAYSIKKGFYIKKEEKEKEDSYKTNMEKIDANFEITSLSKEFTEKEKDLTSSQVKNVCLLNIGKLTVSNILKNIKKENKILWLCGSFEKNIKENSETSLKILEYFLNYSSYNNNIIHVNNLIILNKRIYYLYYYHISKKIHITFLFNSYKFLVKFFDTKYSKNDMLSLII</sequence>
<dbReference type="EMBL" id="LN835301">
    <property type="protein sequence ID" value="CRG99067.1"/>
    <property type="molecule type" value="Genomic_DNA"/>
</dbReference>
<gene>
    <name evidence="7" type="ORF">PRELSG_0604200</name>
</gene>
<dbReference type="KEGG" id="prel:PRELSG_0604200"/>
<dbReference type="GeneID" id="39735168"/>
<proteinExistence type="predicted"/>
<feature type="transmembrane region" description="Helical" evidence="6">
    <location>
        <begin position="696"/>
        <end position="715"/>
    </location>
</feature>
<reference evidence="7 8" key="1">
    <citation type="submission" date="2015-04" db="EMBL/GenBank/DDBJ databases">
        <authorList>
            <consortium name="Pathogen Informatics"/>
        </authorList>
    </citation>
    <scope>NUCLEOTIDE SEQUENCE [LARGE SCALE GENOMIC DNA]</scope>
    <source>
        <strain evidence="7 8">SGS1</strain>
    </source>
</reference>
<keyword evidence="6" id="KW-1133">Transmembrane helix</keyword>
<feature type="coiled-coil region" evidence="4">
    <location>
        <begin position="1314"/>
        <end position="1375"/>
    </location>
</feature>
<feature type="transmembrane region" description="Helical" evidence="6">
    <location>
        <begin position="317"/>
        <end position="335"/>
    </location>
</feature>
<feature type="coiled-coil region" evidence="4">
    <location>
        <begin position="1"/>
        <end position="62"/>
    </location>
</feature>
<dbReference type="GO" id="GO:0005765">
    <property type="term" value="C:lysosomal membrane"/>
    <property type="evidence" value="ECO:0007669"/>
    <property type="project" value="UniProtKB-SubCell"/>
</dbReference>
<evidence type="ECO:0000256" key="4">
    <source>
        <dbReference type="SAM" id="Coils"/>
    </source>
</evidence>
<keyword evidence="8" id="KW-1185">Reference proteome</keyword>
<evidence type="ECO:0000313" key="8">
    <source>
        <dbReference type="Proteomes" id="UP000220158"/>
    </source>
</evidence>
<feature type="region of interest" description="Disordered" evidence="5">
    <location>
        <begin position="1105"/>
        <end position="1168"/>
    </location>
</feature>
<evidence type="ECO:0000256" key="2">
    <source>
        <dbReference type="ARBA" id="ARBA00004177"/>
    </source>
</evidence>
<dbReference type="RefSeq" id="XP_028532075.1">
    <property type="nucleotide sequence ID" value="XM_028675492.1"/>
</dbReference>
<comment type="subcellular location">
    <subcellularLocation>
        <location evidence="1">Endomembrane system</location>
        <topology evidence="1">Multi-pass membrane protein</topology>
    </subcellularLocation>
    <subcellularLocation>
        <location evidence="2">Endosome</location>
    </subcellularLocation>
    <subcellularLocation>
        <location evidence="3">Lysosome membrane</location>
    </subcellularLocation>
</comment>
<protein>
    <submittedName>
        <fullName evidence="7">Uncharacterized protein</fullName>
    </submittedName>
</protein>
<dbReference type="OrthoDB" id="378452at2759"/>
<evidence type="ECO:0000256" key="5">
    <source>
        <dbReference type="SAM" id="MobiDB-lite"/>
    </source>
</evidence>
<organism evidence="7 8">
    <name type="scientific">Plasmodium relictum</name>
    <dbReference type="NCBI Taxonomy" id="85471"/>
    <lineage>
        <taxon>Eukaryota</taxon>
        <taxon>Sar</taxon>
        <taxon>Alveolata</taxon>
        <taxon>Apicomplexa</taxon>
        <taxon>Aconoidasida</taxon>
        <taxon>Haemosporida</taxon>
        <taxon>Plasmodiidae</taxon>
        <taxon>Plasmodium</taxon>
        <taxon>Plasmodium (Haemamoeba)</taxon>
    </lineage>
</organism>
<dbReference type="Proteomes" id="UP000220158">
    <property type="component" value="Chromosome 6"/>
</dbReference>
<keyword evidence="4" id="KW-0175">Coiled coil</keyword>
<dbReference type="OMA" id="KYICIIS"/>